<keyword evidence="2" id="KW-1003">Cell membrane</keyword>
<dbReference type="Pfam" id="PF01618">
    <property type="entry name" value="MotA_ExbB"/>
    <property type="match status" value="1"/>
</dbReference>
<evidence type="ECO:0000256" key="6">
    <source>
        <dbReference type="RuleBase" id="RU004057"/>
    </source>
</evidence>
<keyword evidence="5 8" id="KW-0472">Membrane</keyword>
<dbReference type="GO" id="GO:0017038">
    <property type="term" value="P:protein import"/>
    <property type="evidence" value="ECO:0007669"/>
    <property type="project" value="TreeGrafter"/>
</dbReference>
<evidence type="ECO:0000256" key="8">
    <source>
        <dbReference type="SAM" id="Phobius"/>
    </source>
</evidence>
<dbReference type="eggNOG" id="COG0811">
    <property type="taxonomic scope" value="Bacteria"/>
</dbReference>
<proteinExistence type="inferred from homology"/>
<reference evidence="10 11" key="1">
    <citation type="submission" date="2012-10" db="EMBL/GenBank/DDBJ databases">
        <authorList>
            <person name="Genoscope - CEA"/>
        </authorList>
    </citation>
    <scope>NUCLEOTIDE SEQUENCE [LARGE SCALE GENOMIC DNA]</scope>
    <source>
        <strain evidence="11">AM13 / DSM 14728</strain>
    </source>
</reference>
<feature type="transmembrane region" description="Helical" evidence="8">
    <location>
        <begin position="135"/>
        <end position="158"/>
    </location>
</feature>
<dbReference type="PANTHER" id="PTHR30625">
    <property type="entry name" value="PROTEIN TOLQ"/>
    <property type="match status" value="1"/>
</dbReference>
<dbReference type="STRING" id="1121451.DESAM_22613"/>
<keyword evidence="6" id="KW-0813">Transport</keyword>
<evidence type="ECO:0000256" key="3">
    <source>
        <dbReference type="ARBA" id="ARBA00022692"/>
    </source>
</evidence>
<keyword evidence="4 8" id="KW-1133">Transmembrane helix</keyword>
<organism evidence="10 11">
    <name type="scientific">Maridesulfovibrio hydrothermalis AM13 = DSM 14728</name>
    <dbReference type="NCBI Taxonomy" id="1121451"/>
    <lineage>
        <taxon>Bacteria</taxon>
        <taxon>Pseudomonadati</taxon>
        <taxon>Thermodesulfobacteriota</taxon>
        <taxon>Desulfovibrionia</taxon>
        <taxon>Desulfovibrionales</taxon>
        <taxon>Desulfovibrionaceae</taxon>
        <taxon>Maridesulfovibrio</taxon>
    </lineage>
</organism>
<evidence type="ECO:0000256" key="2">
    <source>
        <dbReference type="ARBA" id="ARBA00022475"/>
    </source>
</evidence>
<protein>
    <submittedName>
        <fullName evidence="10">MotA/TolQ/ExbB proton channel</fullName>
    </submittedName>
</protein>
<keyword evidence="11" id="KW-1185">Reference proteome</keyword>
<keyword evidence="3 8" id="KW-0812">Transmembrane</keyword>
<sequence>MRCSMDYLPQGGIFAMLESATIVVKGVLCLLAAMSMWSWTIIFWKLISLGRARTLVLKGNKIMEDADSLSSGLTAISKTAGSPLNRIGAAAVKEYRVLEKSAVSASHKRRLIKDTLRRILRQKVSSEMKKLTSSLSFLATCANGAPFIGLFGTVWGIMNSFHAIGTAKSAALAAVAPGISEALVATAIGLAVAIPATIFYNFFLGVLNGIETEMVNFAGVFLNRVEREVSWVEPSSKGGERDYAQSVSEAAPSVQE</sequence>
<dbReference type="PATRIC" id="fig|1121451.3.peg.2823"/>
<evidence type="ECO:0000256" key="5">
    <source>
        <dbReference type="ARBA" id="ARBA00023136"/>
    </source>
</evidence>
<evidence type="ECO:0000313" key="11">
    <source>
        <dbReference type="Proteomes" id="UP000010808"/>
    </source>
</evidence>
<accession>L0RF93</accession>
<gene>
    <name evidence="10" type="ORF">DESAM_22613</name>
</gene>
<evidence type="ECO:0000259" key="9">
    <source>
        <dbReference type="Pfam" id="PF01618"/>
    </source>
</evidence>
<evidence type="ECO:0000256" key="7">
    <source>
        <dbReference type="SAM" id="MobiDB-lite"/>
    </source>
</evidence>
<dbReference type="GO" id="GO:0005886">
    <property type="term" value="C:plasma membrane"/>
    <property type="evidence" value="ECO:0007669"/>
    <property type="project" value="UniProtKB-SubCell"/>
</dbReference>
<evidence type="ECO:0000256" key="1">
    <source>
        <dbReference type="ARBA" id="ARBA00004651"/>
    </source>
</evidence>
<dbReference type="HOGENOM" id="CLU_053325_2_2_7"/>
<feature type="region of interest" description="Disordered" evidence="7">
    <location>
        <begin position="234"/>
        <end position="256"/>
    </location>
</feature>
<evidence type="ECO:0000256" key="4">
    <source>
        <dbReference type="ARBA" id="ARBA00022989"/>
    </source>
</evidence>
<comment type="similarity">
    <text evidence="6">Belongs to the exbB/tolQ family.</text>
</comment>
<dbReference type="AlphaFoldDB" id="L0RF93"/>
<evidence type="ECO:0000313" key="10">
    <source>
        <dbReference type="EMBL" id="CCO24880.1"/>
    </source>
</evidence>
<dbReference type="InterPro" id="IPR050790">
    <property type="entry name" value="ExbB/TolQ_transport"/>
</dbReference>
<feature type="domain" description="MotA/TolQ/ExbB proton channel" evidence="9">
    <location>
        <begin position="101"/>
        <end position="214"/>
    </location>
</feature>
<comment type="subcellular location">
    <subcellularLocation>
        <location evidence="1">Cell membrane</location>
        <topology evidence="1">Multi-pass membrane protein</topology>
    </subcellularLocation>
    <subcellularLocation>
        <location evidence="6">Membrane</location>
        <topology evidence="6">Multi-pass membrane protein</topology>
    </subcellularLocation>
</comment>
<dbReference type="PANTHER" id="PTHR30625:SF3">
    <property type="entry name" value="TOL-PAL SYSTEM PROTEIN TOLQ"/>
    <property type="match status" value="1"/>
</dbReference>
<dbReference type="Proteomes" id="UP000010808">
    <property type="component" value="Chromosome"/>
</dbReference>
<keyword evidence="6" id="KW-0653">Protein transport</keyword>
<feature type="transmembrane region" description="Helical" evidence="8">
    <location>
        <begin position="20"/>
        <end position="44"/>
    </location>
</feature>
<dbReference type="InterPro" id="IPR002898">
    <property type="entry name" value="MotA_ExbB_proton_chnl"/>
</dbReference>
<feature type="transmembrane region" description="Helical" evidence="8">
    <location>
        <begin position="182"/>
        <end position="204"/>
    </location>
</feature>
<dbReference type="KEGG" id="dhy:DESAM_22613"/>
<name>L0RF93_9BACT</name>
<dbReference type="EMBL" id="FO203522">
    <property type="protein sequence ID" value="CCO24880.1"/>
    <property type="molecule type" value="Genomic_DNA"/>
</dbReference>